<evidence type="ECO:0000313" key="2">
    <source>
        <dbReference type="Proteomes" id="UP001199469"/>
    </source>
</evidence>
<protein>
    <submittedName>
        <fullName evidence="1">Ester cyclase</fullName>
    </submittedName>
</protein>
<dbReference type="PANTHER" id="PTHR38436:SF1">
    <property type="entry name" value="ESTER CYCLASE"/>
    <property type="match status" value="1"/>
</dbReference>
<gene>
    <name evidence="1" type="ORF">LQ327_25380</name>
</gene>
<reference evidence="1 2" key="1">
    <citation type="submission" date="2021-11" db="EMBL/GenBank/DDBJ databases">
        <title>Draft genome sequence of Actinomycetospora sp. SF1 isolated from the rhizosphere soil.</title>
        <authorList>
            <person name="Duangmal K."/>
            <person name="Chantavorakit T."/>
        </authorList>
    </citation>
    <scope>NUCLEOTIDE SEQUENCE [LARGE SCALE GENOMIC DNA]</scope>
    <source>
        <strain evidence="1 2">TBRC 5722</strain>
    </source>
</reference>
<evidence type="ECO:0000313" key="1">
    <source>
        <dbReference type="EMBL" id="MCD2196708.1"/>
    </source>
</evidence>
<dbReference type="Proteomes" id="UP001199469">
    <property type="component" value="Unassembled WGS sequence"/>
</dbReference>
<comment type="caution">
    <text evidence="1">The sequence shown here is derived from an EMBL/GenBank/DDBJ whole genome shotgun (WGS) entry which is preliminary data.</text>
</comment>
<proteinExistence type="predicted"/>
<accession>A0ABS8PFD1</accession>
<dbReference type="InterPro" id="IPR009959">
    <property type="entry name" value="Cyclase_SnoaL-like"/>
</dbReference>
<dbReference type="PANTHER" id="PTHR38436">
    <property type="entry name" value="POLYKETIDE CYCLASE SNOAL-LIKE DOMAIN"/>
    <property type="match status" value="1"/>
</dbReference>
<keyword evidence="2" id="KW-1185">Reference proteome</keyword>
<organism evidence="1 2">
    <name type="scientific">Actinomycetospora endophytica</name>
    <dbReference type="NCBI Taxonomy" id="2291215"/>
    <lineage>
        <taxon>Bacteria</taxon>
        <taxon>Bacillati</taxon>
        <taxon>Actinomycetota</taxon>
        <taxon>Actinomycetes</taxon>
        <taxon>Pseudonocardiales</taxon>
        <taxon>Pseudonocardiaceae</taxon>
        <taxon>Actinomycetospora</taxon>
    </lineage>
</organism>
<dbReference type="Pfam" id="PF07366">
    <property type="entry name" value="SnoaL"/>
    <property type="match status" value="1"/>
</dbReference>
<dbReference type="SUPFAM" id="SSF54427">
    <property type="entry name" value="NTF2-like"/>
    <property type="match status" value="1"/>
</dbReference>
<dbReference type="EMBL" id="JAJNDB010000006">
    <property type="protein sequence ID" value="MCD2196708.1"/>
    <property type="molecule type" value="Genomic_DNA"/>
</dbReference>
<dbReference type="Gene3D" id="3.10.450.50">
    <property type="match status" value="1"/>
</dbReference>
<dbReference type="RefSeq" id="WP_230738587.1">
    <property type="nucleotide sequence ID" value="NZ_JAJNDB010000006.1"/>
</dbReference>
<dbReference type="InterPro" id="IPR032710">
    <property type="entry name" value="NTF2-like_dom_sf"/>
</dbReference>
<sequence>MDVAEFIRDGVDVWNKRDKEAFLAEFDSDCEINAPGGVVLRGRDGAELFWHGYQDAFPDNHITLRTAFGASDRGAEEAVFEGTQTGVLLLADGSRIQPTGRLVRTSYSAVYQYRGDCIATSHLYFDRAELLAQLGVRP</sequence>
<name>A0ABS8PFD1_9PSEU</name>